<accession>A0A0F9DQZ9</accession>
<feature type="non-terminal residue" evidence="1">
    <location>
        <position position="75"/>
    </location>
</feature>
<proteinExistence type="predicted"/>
<name>A0A0F9DQZ9_9ZZZZ</name>
<evidence type="ECO:0000313" key="1">
    <source>
        <dbReference type="EMBL" id="KKL64233.1"/>
    </source>
</evidence>
<dbReference type="AlphaFoldDB" id="A0A0F9DQZ9"/>
<comment type="caution">
    <text evidence="1">The sequence shown here is derived from an EMBL/GenBank/DDBJ whole genome shotgun (WGS) entry which is preliminary data.</text>
</comment>
<dbReference type="EMBL" id="LAZR01027906">
    <property type="protein sequence ID" value="KKL64233.1"/>
    <property type="molecule type" value="Genomic_DNA"/>
</dbReference>
<organism evidence="1">
    <name type="scientific">marine sediment metagenome</name>
    <dbReference type="NCBI Taxonomy" id="412755"/>
    <lineage>
        <taxon>unclassified sequences</taxon>
        <taxon>metagenomes</taxon>
        <taxon>ecological metagenomes</taxon>
    </lineage>
</organism>
<gene>
    <name evidence="1" type="ORF">LCGC14_2167070</name>
</gene>
<protein>
    <submittedName>
        <fullName evidence="1">Uncharacterized protein</fullName>
    </submittedName>
</protein>
<reference evidence="1" key="1">
    <citation type="journal article" date="2015" name="Nature">
        <title>Complex archaea that bridge the gap between prokaryotes and eukaryotes.</title>
        <authorList>
            <person name="Spang A."/>
            <person name="Saw J.H."/>
            <person name="Jorgensen S.L."/>
            <person name="Zaremba-Niedzwiedzka K."/>
            <person name="Martijn J."/>
            <person name="Lind A.E."/>
            <person name="van Eijk R."/>
            <person name="Schleper C."/>
            <person name="Guy L."/>
            <person name="Ettema T.J."/>
        </authorList>
    </citation>
    <scope>NUCLEOTIDE SEQUENCE</scope>
</reference>
<sequence>MRFMQEQAGEITKLFTNPLESGDFIGITRETRDELLSWLDEIESLGLLKTVEGADWDEEIGAITDTNVKKNKYTL</sequence>